<reference evidence="1" key="1">
    <citation type="submission" date="2020-10" db="EMBL/GenBank/DDBJ databases">
        <authorList>
            <person name="Gilroy R."/>
        </authorList>
    </citation>
    <scope>NUCLEOTIDE SEQUENCE</scope>
    <source>
        <strain evidence="1">10037</strain>
    </source>
</reference>
<reference evidence="1" key="2">
    <citation type="journal article" date="2021" name="PeerJ">
        <title>Extensive microbial diversity within the chicken gut microbiome revealed by metagenomics and culture.</title>
        <authorList>
            <person name="Gilroy R."/>
            <person name="Ravi A."/>
            <person name="Getino M."/>
            <person name="Pursley I."/>
            <person name="Horton D.L."/>
            <person name="Alikhan N.F."/>
            <person name="Baker D."/>
            <person name="Gharbi K."/>
            <person name="Hall N."/>
            <person name="Watson M."/>
            <person name="Adriaenssens E.M."/>
            <person name="Foster-Nyarko E."/>
            <person name="Jarju S."/>
            <person name="Secka A."/>
            <person name="Antonio M."/>
            <person name="Oren A."/>
            <person name="Chaudhuri R.R."/>
            <person name="La Ragione R."/>
            <person name="Hildebrand F."/>
            <person name="Pallen M.J."/>
        </authorList>
    </citation>
    <scope>NUCLEOTIDE SEQUENCE</scope>
    <source>
        <strain evidence="1">10037</strain>
    </source>
</reference>
<proteinExistence type="predicted"/>
<sequence>MDYASQLESPKWHKRRDEILARDKHKCRMCGKGKSIWTKHNDKFYNLGIDHSCSEITTDDIFTTKFSTIEFKSLIHSNRIEILRINQESETYVAVSDNGILGVMDSNTANALKSGLEPSKVEWNLVRHKSGMLYFLVNLKDADLSKVKAKTAYLTETPLFLNVHHKHYIIQHKAWEYDDEDLITLCNECHAKVHQSIGAPVYSDKNGFVKEIPLTPCLRCGGTGYFPEYKHVEHGICFRCRGARFEELIQYMPNLDKAPKEDLPF</sequence>
<dbReference type="EMBL" id="JADIME010000029">
    <property type="protein sequence ID" value="MBO8464887.1"/>
    <property type="molecule type" value="Genomic_DNA"/>
</dbReference>
<dbReference type="AlphaFoldDB" id="A0A9D9I2Z1"/>
<dbReference type="Proteomes" id="UP000823597">
    <property type="component" value="Unassembled WGS sequence"/>
</dbReference>
<comment type="caution">
    <text evidence="1">The sequence shown here is derived from an EMBL/GenBank/DDBJ whole genome shotgun (WGS) entry which is preliminary data.</text>
</comment>
<name>A0A9D9I2Z1_9BACT</name>
<evidence type="ECO:0000313" key="1">
    <source>
        <dbReference type="EMBL" id="MBO8464887.1"/>
    </source>
</evidence>
<protein>
    <submittedName>
        <fullName evidence="1">Uncharacterized protein</fullName>
    </submittedName>
</protein>
<accession>A0A9D9I2Z1</accession>
<gene>
    <name evidence="1" type="ORF">IAB93_02680</name>
</gene>
<organism evidence="1 2">
    <name type="scientific">Candidatus Merdivivens pullistercoris</name>
    <dbReference type="NCBI Taxonomy" id="2840873"/>
    <lineage>
        <taxon>Bacteria</taxon>
        <taxon>Pseudomonadati</taxon>
        <taxon>Bacteroidota</taxon>
        <taxon>Bacteroidia</taxon>
        <taxon>Bacteroidales</taxon>
        <taxon>Muribaculaceae</taxon>
        <taxon>Muribaculaceae incertae sedis</taxon>
        <taxon>Candidatus Merdivivens</taxon>
    </lineage>
</organism>
<evidence type="ECO:0000313" key="2">
    <source>
        <dbReference type="Proteomes" id="UP000823597"/>
    </source>
</evidence>